<evidence type="ECO:0000313" key="9">
    <source>
        <dbReference type="Proteomes" id="UP000198521"/>
    </source>
</evidence>
<keyword evidence="3 6" id="KW-0032">Aminotransferase</keyword>
<gene>
    <name evidence="8" type="ORF">SAMN04487910_1583</name>
</gene>
<keyword evidence="9" id="KW-1185">Reference proteome</keyword>
<evidence type="ECO:0000256" key="1">
    <source>
        <dbReference type="ARBA" id="ARBA00001933"/>
    </source>
</evidence>
<dbReference type="PANTHER" id="PTHR46383:SF1">
    <property type="entry name" value="ASPARTATE AMINOTRANSFERASE"/>
    <property type="match status" value="1"/>
</dbReference>
<evidence type="ECO:0000256" key="2">
    <source>
        <dbReference type="ARBA" id="ARBA00007441"/>
    </source>
</evidence>
<accession>A0A1H7M515</accession>
<evidence type="ECO:0000256" key="4">
    <source>
        <dbReference type="ARBA" id="ARBA00022679"/>
    </source>
</evidence>
<evidence type="ECO:0000256" key="5">
    <source>
        <dbReference type="ARBA" id="ARBA00022898"/>
    </source>
</evidence>
<dbReference type="InterPro" id="IPR015421">
    <property type="entry name" value="PyrdxlP-dep_Trfase_major"/>
</dbReference>
<protein>
    <recommendedName>
        <fullName evidence="6">Aminotransferase</fullName>
        <ecNumber evidence="6">2.6.1.-</ecNumber>
    </recommendedName>
</protein>
<evidence type="ECO:0000313" key="8">
    <source>
        <dbReference type="EMBL" id="SEL05815.1"/>
    </source>
</evidence>
<dbReference type="PANTHER" id="PTHR46383">
    <property type="entry name" value="ASPARTATE AMINOTRANSFERASE"/>
    <property type="match status" value="1"/>
</dbReference>
<dbReference type="InterPro" id="IPR015424">
    <property type="entry name" value="PyrdxlP-dep_Trfase"/>
</dbReference>
<dbReference type="GO" id="GO:0006520">
    <property type="term" value="P:amino acid metabolic process"/>
    <property type="evidence" value="ECO:0007669"/>
    <property type="project" value="InterPro"/>
</dbReference>
<dbReference type="Pfam" id="PF00155">
    <property type="entry name" value="Aminotran_1_2"/>
    <property type="match status" value="1"/>
</dbReference>
<dbReference type="Gene3D" id="3.90.1150.10">
    <property type="entry name" value="Aspartate Aminotransferase, domain 1"/>
    <property type="match status" value="1"/>
</dbReference>
<reference evidence="8 9" key="1">
    <citation type="submission" date="2016-10" db="EMBL/GenBank/DDBJ databases">
        <authorList>
            <person name="de Groot N.N."/>
        </authorList>
    </citation>
    <scope>NUCLEOTIDE SEQUENCE [LARGE SCALE GENOMIC DNA]</scope>
    <source>
        <strain evidence="8 9">DSM 25232</strain>
    </source>
</reference>
<keyword evidence="5" id="KW-0663">Pyridoxal phosphate</keyword>
<dbReference type="Gene3D" id="3.40.640.10">
    <property type="entry name" value="Type I PLP-dependent aspartate aminotransferase-like (Major domain)"/>
    <property type="match status" value="1"/>
</dbReference>
<dbReference type="InterPro" id="IPR015422">
    <property type="entry name" value="PyrdxlP-dep_Trfase_small"/>
</dbReference>
<dbReference type="GO" id="GO:0008483">
    <property type="term" value="F:transaminase activity"/>
    <property type="evidence" value="ECO:0007669"/>
    <property type="project" value="UniProtKB-KW"/>
</dbReference>
<dbReference type="EC" id="2.6.1.-" evidence="6"/>
<dbReference type="InterPro" id="IPR004839">
    <property type="entry name" value="Aminotransferase_I/II_large"/>
</dbReference>
<dbReference type="GO" id="GO:0030170">
    <property type="term" value="F:pyridoxal phosphate binding"/>
    <property type="evidence" value="ECO:0007669"/>
    <property type="project" value="InterPro"/>
</dbReference>
<sequence>MSTQVSEMSIQLSDKINKLKASATLAMAAKARELRAEGKDIIGLSLGEPDFNTPDFIKDAAIKAVNDNYNSYTPVDGYVELKDAIITKFKRDNNLNYDRSQIVVSTGAKQSLYNVAQVYLNPGDEVILPCPYWVSYSDIIKLAEGVPVEVKTSIENDFKMTADQLEKAITPKTKMIWYSSPCNPSGSIYSKDELRALADVLQKYPDIIVVSDEIYEHINYVGDHASMAQFEDMYERTVTVNGVAKAFAMTGWRIGYIGAPNAIARACNKMQGQVTSGANCIAQRAVITALEAPVSKIQYMVDEFKNRRKLILDLLADIPGFECNEPEGAFYVFPDISYYFGKTINGNTIENASDFSMFLLEQANVATVTGDAFGNGNCIRISYAASTEQIKEAVNRIKKAVS</sequence>
<dbReference type="SUPFAM" id="SSF53383">
    <property type="entry name" value="PLP-dependent transferases"/>
    <property type="match status" value="1"/>
</dbReference>
<comment type="cofactor">
    <cofactor evidence="1 6">
        <name>pyridoxal 5'-phosphate</name>
        <dbReference type="ChEBI" id="CHEBI:597326"/>
    </cofactor>
</comment>
<evidence type="ECO:0000256" key="3">
    <source>
        <dbReference type="ARBA" id="ARBA00022576"/>
    </source>
</evidence>
<dbReference type="PROSITE" id="PS00105">
    <property type="entry name" value="AA_TRANSFER_CLASS_1"/>
    <property type="match status" value="1"/>
</dbReference>
<organism evidence="8 9">
    <name type="scientific">Aquimarina amphilecti</name>
    <dbReference type="NCBI Taxonomy" id="1038014"/>
    <lineage>
        <taxon>Bacteria</taxon>
        <taxon>Pseudomonadati</taxon>
        <taxon>Bacteroidota</taxon>
        <taxon>Flavobacteriia</taxon>
        <taxon>Flavobacteriales</taxon>
        <taxon>Flavobacteriaceae</taxon>
        <taxon>Aquimarina</taxon>
    </lineage>
</organism>
<dbReference type="InterPro" id="IPR004838">
    <property type="entry name" value="NHTrfase_class1_PyrdxlP-BS"/>
</dbReference>
<dbReference type="CDD" id="cd00609">
    <property type="entry name" value="AAT_like"/>
    <property type="match status" value="1"/>
</dbReference>
<proteinExistence type="inferred from homology"/>
<comment type="similarity">
    <text evidence="2 6">Belongs to the class-I pyridoxal-phosphate-dependent aminotransferase family.</text>
</comment>
<dbReference type="STRING" id="1038014.SAMN04487910_1583"/>
<feature type="domain" description="Aminotransferase class I/classII large" evidence="7">
    <location>
        <begin position="39"/>
        <end position="397"/>
    </location>
</feature>
<dbReference type="Proteomes" id="UP000198521">
    <property type="component" value="Unassembled WGS sequence"/>
</dbReference>
<dbReference type="EMBL" id="FOAB01000003">
    <property type="protein sequence ID" value="SEL05815.1"/>
    <property type="molecule type" value="Genomic_DNA"/>
</dbReference>
<name>A0A1H7M515_AQUAM</name>
<dbReference type="AlphaFoldDB" id="A0A1H7M515"/>
<dbReference type="FunFam" id="3.40.640.10:FF:000033">
    <property type="entry name" value="Aspartate aminotransferase"/>
    <property type="match status" value="1"/>
</dbReference>
<evidence type="ECO:0000259" key="7">
    <source>
        <dbReference type="Pfam" id="PF00155"/>
    </source>
</evidence>
<dbReference type="InterPro" id="IPR050596">
    <property type="entry name" value="AspAT/PAT-like"/>
</dbReference>
<keyword evidence="4 6" id="KW-0808">Transferase</keyword>
<evidence type="ECO:0000256" key="6">
    <source>
        <dbReference type="RuleBase" id="RU000481"/>
    </source>
</evidence>